<evidence type="ECO:0000256" key="1">
    <source>
        <dbReference type="ARBA" id="ARBA00023172"/>
    </source>
</evidence>
<dbReference type="EMBL" id="VITV01000007">
    <property type="protein sequence ID" value="TWB70618.1"/>
    <property type="molecule type" value="Genomic_DNA"/>
</dbReference>
<feature type="domain" description="Tyr recombinase" evidence="3">
    <location>
        <begin position="194"/>
        <end position="319"/>
    </location>
</feature>
<evidence type="ECO:0000313" key="4">
    <source>
        <dbReference type="EMBL" id="TWB70618.1"/>
    </source>
</evidence>
<evidence type="ECO:0000313" key="5">
    <source>
        <dbReference type="Proteomes" id="UP000320516"/>
    </source>
</evidence>
<dbReference type="SUPFAM" id="SSF56349">
    <property type="entry name" value="DNA breaking-rejoining enzymes"/>
    <property type="match status" value="1"/>
</dbReference>
<reference evidence="4 5" key="1">
    <citation type="submission" date="2019-06" db="EMBL/GenBank/DDBJ databases">
        <title>Genomic Encyclopedia of Type Strains, Phase IV (KMG-V): Genome sequencing to study the core and pangenomes of soil and plant-associated prokaryotes.</title>
        <authorList>
            <person name="Whitman W."/>
        </authorList>
    </citation>
    <scope>NUCLEOTIDE SEQUENCE [LARGE SCALE GENOMIC DNA]</scope>
    <source>
        <strain evidence="4 5">BR 12005</strain>
    </source>
</reference>
<organism evidence="4 5">
    <name type="scientific">Nitrospirillum amazonense</name>
    <dbReference type="NCBI Taxonomy" id="28077"/>
    <lineage>
        <taxon>Bacteria</taxon>
        <taxon>Pseudomonadati</taxon>
        <taxon>Pseudomonadota</taxon>
        <taxon>Alphaproteobacteria</taxon>
        <taxon>Rhodospirillales</taxon>
        <taxon>Azospirillaceae</taxon>
        <taxon>Nitrospirillum</taxon>
    </lineage>
</organism>
<feature type="region of interest" description="Disordered" evidence="2">
    <location>
        <begin position="158"/>
        <end position="194"/>
    </location>
</feature>
<dbReference type="InterPro" id="IPR011010">
    <property type="entry name" value="DNA_brk_join_enz"/>
</dbReference>
<sequence>MATITPRENREGQVIGHQAKVRRVGHKPVSKTFEKKKDAERWAKSVETDMDRRVFLDHSQADSTTLGALLRRYREEVTPAKRGAVQEAGHLIVVEDDEICLRRLSALSPQDIASYRDRMLACDYAPATVVRRINLIATAIAHGRREWGMHLPSNPAEAKLTARPKGADRKRERRLQPARVEVTHQRDPDTGAEAELSHHVPAEEERLMAGLVACKHGVWLAPMARLALEKAARQGEICSLNWSDIDLAKRTMTIRGLSGDGSKNGEVRKVPLYRRDRGTAVLPHLLEARRAHGGWGPDVAEGHLRTGGRSYRHPGPHLS</sequence>
<dbReference type="GO" id="GO:0015074">
    <property type="term" value="P:DNA integration"/>
    <property type="evidence" value="ECO:0007669"/>
    <property type="project" value="InterPro"/>
</dbReference>
<dbReference type="PROSITE" id="PS51898">
    <property type="entry name" value="TYR_RECOMBINASE"/>
    <property type="match status" value="1"/>
</dbReference>
<dbReference type="RefSeq" id="WP_145612175.1">
    <property type="nucleotide sequence ID" value="NZ_VITV01000007.1"/>
</dbReference>
<feature type="region of interest" description="Disordered" evidence="2">
    <location>
        <begin position="298"/>
        <end position="319"/>
    </location>
</feature>
<proteinExistence type="predicted"/>
<dbReference type="GO" id="GO:0006310">
    <property type="term" value="P:DNA recombination"/>
    <property type="evidence" value="ECO:0007669"/>
    <property type="project" value="UniProtKB-KW"/>
</dbReference>
<feature type="compositionally biased region" description="Basic residues" evidence="2">
    <location>
        <begin position="310"/>
        <end position="319"/>
    </location>
</feature>
<dbReference type="InterPro" id="IPR002104">
    <property type="entry name" value="Integrase_catalytic"/>
</dbReference>
<comment type="caution">
    <text evidence="4">The sequence shown here is derived from an EMBL/GenBank/DDBJ whole genome shotgun (WGS) entry which is preliminary data.</text>
</comment>
<gene>
    <name evidence="4" type="ORF">FBZ87_1072</name>
</gene>
<name>A0A560JHE7_9PROT</name>
<dbReference type="GO" id="GO:0003677">
    <property type="term" value="F:DNA binding"/>
    <property type="evidence" value="ECO:0007669"/>
    <property type="project" value="InterPro"/>
</dbReference>
<feature type="compositionally biased region" description="Basic and acidic residues" evidence="2">
    <location>
        <begin position="181"/>
        <end position="194"/>
    </location>
</feature>
<protein>
    <submittedName>
        <fullName evidence="4">Phage integrase family protein</fullName>
    </submittedName>
</protein>
<dbReference type="InterPro" id="IPR013762">
    <property type="entry name" value="Integrase-like_cat_sf"/>
</dbReference>
<dbReference type="Pfam" id="PF00589">
    <property type="entry name" value="Phage_integrase"/>
    <property type="match status" value="1"/>
</dbReference>
<evidence type="ECO:0000256" key="2">
    <source>
        <dbReference type="SAM" id="MobiDB-lite"/>
    </source>
</evidence>
<dbReference type="Gene3D" id="1.10.443.10">
    <property type="entry name" value="Intergrase catalytic core"/>
    <property type="match status" value="1"/>
</dbReference>
<dbReference type="AlphaFoldDB" id="A0A560JHE7"/>
<accession>A0A560JHE7</accession>
<evidence type="ECO:0000259" key="3">
    <source>
        <dbReference type="PROSITE" id="PS51898"/>
    </source>
</evidence>
<dbReference type="Proteomes" id="UP000320516">
    <property type="component" value="Unassembled WGS sequence"/>
</dbReference>
<keyword evidence="1" id="KW-0233">DNA recombination</keyword>